<feature type="binding site" evidence="16">
    <location>
        <position position="212"/>
    </location>
    <ligand>
        <name>L-homoserine</name>
        <dbReference type="ChEBI" id="CHEBI:57476"/>
    </ligand>
</feature>
<dbReference type="FunFam" id="3.30.360.10:FF:000006">
    <property type="entry name" value="Bifunctional aspartokinase/homoserine dehydrogenase"/>
    <property type="match status" value="1"/>
</dbReference>
<dbReference type="PIRSF" id="PIRSF036497">
    <property type="entry name" value="HDH_short"/>
    <property type="match status" value="1"/>
</dbReference>
<dbReference type="AlphaFoldDB" id="A0A9W9NYV4"/>
<comment type="pathway">
    <text evidence="2 17">Amino-acid biosynthesis; L-threonine biosynthesis; L-threonine from L-aspartate: step 3/5.</text>
</comment>
<feature type="binding site" evidence="16">
    <location>
        <begin position="13"/>
        <end position="18"/>
    </location>
    <ligand>
        <name>NADP(+)</name>
        <dbReference type="ChEBI" id="CHEBI:58349"/>
    </ligand>
</feature>
<evidence type="ECO:0000256" key="16">
    <source>
        <dbReference type="PIRSR" id="PIRSR036497-2"/>
    </source>
</evidence>
<keyword evidence="9 14" id="KW-0521">NADP</keyword>
<evidence type="ECO:0000313" key="21">
    <source>
        <dbReference type="EMBL" id="KAJ5232339.1"/>
    </source>
</evidence>
<keyword evidence="7 14" id="KW-0028">Amino-acid biosynthesis</keyword>
<evidence type="ECO:0000256" key="5">
    <source>
        <dbReference type="ARBA" id="ARBA00013213"/>
    </source>
</evidence>
<dbReference type="PANTHER" id="PTHR43070:SF5">
    <property type="entry name" value="HOMOSERINE DEHYDROGENASE"/>
    <property type="match status" value="1"/>
</dbReference>
<dbReference type="RefSeq" id="XP_058330332.1">
    <property type="nucleotide sequence ID" value="XM_058474592.1"/>
</dbReference>
<evidence type="ECO:0000259" key="20">
    <source>
        <dbReference type="Pfam" id="PF03447"/>
    </source>
</evidence>
<comment type="caution">
    <text evidence="21">The sequence shown here is derived from an EMBL/GenBank/DDBJ whole genome shotgun (WGS) entry which is preliminary data.</text>
</comment>
<dbReference type="EC" id="1.1.1.3" evidence="5 14"/>
<proteinExistence type="inferred from homology"/>
<dbReference type="SUPFAM" id="SSF51735">
    <property type="entry name" value="NAD(P)-binding Rossmann-fold domains"/>
    <property type="match status" value="1"/>
</dbReference>
<evidence type="ECO:0000256" key="17">
    <source>
        <dbReference type="RuleBase" id="RU000579"/>
    </source>
</evidence>
<dbReference type="InterPro" id="IPR001342">
    <property type="entry name" value="HDH_cat"/>
</dbReference>
<dbReference type="EMBL" id="JAPQKS010000004">
    <property type="protein sequence ID" value="KAJ5232339.1"/>
    <property type="molecule type" value="Genomic_DNA"/>
</dbReference>
<dbReference type="PANTHER" id="PTHR43070">
    <property type="match status" value="1"/>
</dbReference>
<keyword evidence="11 14" id="KW-0486">Methionine biosynthesis</keyword>
<keyword evidence="10 14" id="KW-0560">Oxidoreductase</keyword>
<keyword evidence="8 14" id="KW-0791">Threonine biosynthesis</keyword>
<evidence type="ECO:0000256" key="7">
    <source>
        <dbReference type="ARBA" id="ARBA00022605"/>
    </source>
</evidence>
<comment type="function">
    <text evidence="13">Catalyzes the conversion of L-aspartate-beta-semialdehyde (L-Asa) to L-homoserine (L-Hse), the third step in the biosynthesis of amino acids that derive from aspartate (the aspartate family of amino acids), including methioinine and threonine, the latter of which is a precursor to isoleucine; production of homoserine leads to a branch-point in the pathway as it can either be O-phosphorylated for processing to threonine, or O-acylated for processing to methionine.</text>
</comment>
<dbReference type="Gene3D" id="3.40.50.720">
    <property type="entry name" value="NAD(P)-binding Rossmann-like Domain"/>
    <property type="match status" value="1"/>
</dbReference>
<evidence type="ECO:0000256" key="13">
    <source>
        <dbReference type="ARBA" id="ARBA00059589"/>
    </source>
</evidence>
<evidence type="ECO:0000256" key="8">
    <source>
        <dbReference type="ARBA" id="ARBA00022697"/>
    </source>
</evidence>
<evidence type="ECO:0000313" key="22">
    <source>
        <dbReference type="Proteomes" id="UP001150941"/>
    </source>
</evidence>
<comment type="pathway">
    <text evidence="3 17">Amino-acid biosynthesis; L-methionine biosynthesis via de novo pathway; L-homoserine from L-aspartate: step 3/3.</text>
</comment>
<dbReference type="Pfam" id="PF03447">
    <property type="entry name" value="NAD_binding_3"/>
    <property type="match status" value="1"/>
</dbReference>
<dbReference type="GO" id="GO:0009088">
    <property type="term" value="P:threonine biosynthetic process"/>
    <property type="evidence" value="ECO:0007669"/>
    <property type="project" value="UniProtKB-KW"/>
</dbReference>
<comment type="catalytic activity">
    <reaction evidence="12">
        <text>L-homoserine + NADP(+) = L-aspartate 4-semialdehyde + NADPH + H(+)</text>
        <dbReference type="Rhea" id="RHEA:15761"/>
        <dbReference type="ChEBI" id="CHEBI:15378"/>
        <dbReference type="ChEBI" id="CHEBI:57476"/>
        <dbReference type="ChEBI" id="CHEBI:57783"/>
        <dbReference type="ChEBI" id="CHEBI:58349"/>
        <dbReference type="ChEBI" id="CHEBI:537519"/>
        <dbReference type="EC" id="1.1.1.3"/>
    </reaction>
    <physiologicalReaction direction="right-to-left" evidence="12">
        <dbReference type="Rhea" id="RHEA:15763"/>
    </physiologicalReaction>
</comment>
<feature type="binding site" evidence="16">
    <location>
        <position position="119"/>
    </location>
    <ligand>
        <name>NADPH</name>
        <dbReference type="ChEBI" id="CHEBI:57783"/>
    </ligand>
</feature>
<dbReference type="InterPro" id="IPR022697">
    <property type="entry name" value="HDH_short"/>
</dbReference>
<sequence>MVAPKTINIAVIGAGGVGSCFLEQLAWLAKNQPIHISLCYLATIDGALYHPDYSELNIETALSTLEKAPSPLPSIPETIDYLAGTPHKVILVDNTSATSLAEAYPQFLAKGINIITPNKKAFSGSYQLWQEIFGAAKLSGALIYHESSVGAGMPIISTVKDLVQTGDEVTKIEGVFSGTMSYLFNTFAPPSGQGGGKWSEIVLKAKELGFTEPDPRDDLNGLDVARKLTILGRLSGLPIESPSSFPVQSLIPRELESTANSQEFLTKLPEFDSRMEEQKALAEKEGKVVRYVGSVDMATKAVKVGMEWFDPDHPIATLKGSDNIISFYTKRYGDMPLTICGAGAGGPVTAMGVTGDLLKILYQLG</sequence>
<evidence type="ECO:0000256" key="9">
    <source>
        <dbReference type="ARBA" id="ARBA00022857"/>
    </source>
</evidence>
<dbReference type="GO" id="GO:0009090">
    <property type="term" value="P:homoserine biosynthetic process"/>
    <property type="evidence" value="ECO:0007669"/>
    <property type="project" value="TreeGrafter"/>
</dbReference>
<dbReference type="OrthoDB" id="67851at2759"/>
<evidence type="ECO:0000256" key="18">
    <source>
        <dbReference type="RuleBase" id="RU004171"/>
    </source>
</evidence>
<evidence type="ECO:0000256" key="11">
    <source>
        <dbReference type="ARBA" id="ARBA00023167"/>
    </source>
</evidence>
<organism evidence="21 22">
    <name type="scientific">Penicillium chermesinum</name>
    <dbReference type="NCBI Taxonomy" id="63820"/>
    <lineage>
        <taxon>Eukaryota</taxon>
        <taxon>Fungi</taxon>
        <taxon>Dikarya</taxon>
        <taxon>Ascomycota</taxon>
        <taxon>Pezizomycotina</taxon>
        <taxon>Eurotiomycetes</taxon>
        <taxon>Eurotiomycetidae</taxon>
        <taxon>Eurotiales</taxon>
        <taxon>Aspergillaceae</taxon>
        <taxon>Penicillium</taxon>
    </lineage>
</organism>
<name>A0A9W9NYV4_9EURO</name>
<reference evidence="21" key="1">
    <citation type="submission" date="2022-11" db="EMBL/GenBank/DDBJ databases">
        <authorList>
            <person name="Petersen C."/>
        </authorList>
    </citation>
    <scope>NUCLEOTIDE SEQUENCE</scope>
    <source>
        <strain evidence="21">IBT 19713</strain>
    </source>
</reference>
<evidence type="ECO:0000256" key="14">
    <source>
        <dbReference type="PIRNR" id="PIRNR036497"/>
    </source>
</evidence>
<feature type="domain" description="Aspartate/homoserine dehydrogenase NAD-binding" evidence="20">
    <location>
        <begin position="13"/>
        <end position="146"/>
    </location>
</feature>
<dbReference type="PROSITE" id="PS01042">
    <property type="entry name" value="HOMOSER_DHGENASE"/>
    <property type="match status" value="1"/>
</dbReference>
<evidence type="ECO:0000256" key="1">
    <source>
        <dbReference type="ARBA" id="ARBA00001920"/>
    </source>
</evidence>
<keyword evidence="22" id="KW-1185">Reference proteome</keyword>
<dbReference type="GO" id="GO:0004412">
    <property type="term" value="F:homoserine dehydrogenase activity"/>
    <property type="evidence" value="ECO:0007669"/>
    <property type="project" value="UniProtKB-EC"/>
</dbReference>
<evidence type="ECO:0000256" key="6">
    <source>
        <dbReference type="ARBA" id="ARBA00013376"/>
    </source>
</evidence>
<evidence type="ECO:0000256" key="10">
    <source>
        <dbReference type="ARBA" id="ARBA00023002"/>
    </source>
</evidence>
<feature type="active site" description="Proton donor" evidence="15">
    <location>
        <position position="227"/>
    </location>
</feature>
<evidence type="ECO:0000259" key="19">
    <source>
        <dbReference type="Pfam" id="PF00742"/>
    </source>
</evidence>
<dbReference type="SUPFAM" id="SSF55347">
    <property type="entry name" value="Glyceraldehyde-3-phosphate dehydrogenase-like, C-terminal domain"/>
    <property type="match status" value="1"/>
</dbReference>
<feature type="domain" description="Homoserine dehydrogenase catalytic" evidence="19">
    <location>
        <begin position="154"/>
        <end position="358"/>
    </location>
</feature>
<evidence type="ECO:0000256" key="4">
    <source>
        <dbReference type="ARBA" id="ARBA00006753"/>
    </source>
</evidence>
<gene>
    <name evidence="21" type="ORF">N7468_005295</name>
</gene>
<dbReference type="Gene3D" id="3.30.360.10">
    <property type="entry name" value="Dihydrodipicolinate Reductase, domain 2"/>
    <property type="match status" value="1"/>
</dbReference>
<reference evidence="21" key="2">
    <citation type="journal article" date="2023" name="IMA Fungus">
        <title>Comparative genomic study of the Penicillium genus elucidates a diverse pangenome and 15 lateral gene transfer events.</title>
        <authorList>
            <person name="Petersen C."/>
            <person name="Sorensen T."/>
            <person name="Nielsen M.R."/>
            <person name="Sondergaard T.E."/>
            <person name="Sorensen J.L."/>
            <person name="Fitzpatrick D.A."/>
            <person name="Frisvad J.C."/>
            <person name="Nielsen K.L."/>
        </authorList>
    </citation>
    <scope>NUCLEOTIDE SEQUENCE</scope>
    <source>
        <strain evidence="21">IBT 19713</strain>
    </source>
</reference>
<comment type="cofactor">
    <cofactor evidence="1">
        <name>a metal cation</name>
        <dbReference type="ChEBI" id="CHEBI:25213"/>
    </cofactor>
</comment>
<evidence type="ECO:0000256" key="12">
    <source>
        <dbReference type="ARBA" id="ARBA00048841"/>
    </source>
</evidence>
<protein>
    <recommendedName>
        <fullName evidence="6 14">Homoserine dehydrogenase</fullName>
        <shortName evidence="14">HDH</shortName>
        <ecNumber evidence="5 14">1.1.1.3</ecNumber>
    </recommendedName>
</protein>
<dbReference type="InterPro" id="IPR011147">
    <property type="entry name" value="Bifunc_Aspkin/hSer_DH"/>
</dbReference>
<dbReference type="Proteomes" id="UP001150941">
    <property type="component" value="Unassembled WGS sequence"/>
</dbReference>
<dbReference type="InterPro" id="IPR019811">
    <property type="entry name" value="HDH_CS"/>
</dbReference>
<dbReference type="PROSITE" id="PS51257">
    <property type="entry name" value="PROKAR_LIPOPROTEIN"/>
    <property type="match status" value="1"/>
</dbReference>
<evidence type="ECO:0000256" key="2">
    <source>
        <dbReference type="ARBA" id="ARBA00005056"/>
    </source>
</evidence>
<dbReference type="InterPro" id="IPR005106">
    <property type="entry name" value="Asp/hSer_DH_NAD-bd"/>
</dbReference>
<dbReference type="GO" id="GO:0050661">
    <property type="term" value="F:NADP binding"/>
    <property type="evidence" value="ECO:0007669"/>
    <property type="project" value="InterPro"/>
</dbReference>
<dbReference type="Pfam" id="PF00742">
    <property type="entry name" value="Homoserine_dh"/>
    <property type="match status" value="1"/>
</dbReference>
<accession>A0A9W9NYV4</accession>
<dbReference type="InterPro" id="IPR036291">
    <property type="entry name" value="NAD(P)-bd_dom_sf"/>
</dbReference>
<evidence type="ECO:0000256" key="3">
    <source>
        <dbReference type="ARBA" id="ARBA00005062"/>
    </source>
</evidence>
<dbReference type="GO" id="GO:0009086">
    <property type="term" value="P:methionine biosynthetic process"/>
    <property type="evidence" value="ECO:0007669"/>
    <property type="project" value="UniProtKB-KW"/>
</dbReference>
<dbReference type="GeneID" id="83201895"/>
<feature type="binding site" evidence="16">
    <location>
        <position position="95"/>
    </location>
    <ligand>
        <name>NADPH</name>
        <dbReference type="ChEBI" id="CHEBI:57783"/>
    </ligand>
</feature>
<evidence type="ECO:0000256" key="15">
    <source>
        <dbReference type="PIRSR" id="PIRSR036497-1"/>
    </source>
</evidence>
<comment type="similarity">
    <text evidence="4 14 18">Belongs to the homoserine dehydrogenase family.</text>
</comment>